<feature type="signal peptide" evidence="2">
    <location>
        <begin position="1"/>
        <end position="24"/>
    </location>
</feature>
<organism evidence="3">
    <name type="scientific">Oryza barthii</name>
    <dbReference type="NCBI Taxonomy" id="65489"/>
    <lineage>
        <taxon>Eukaryota</taxon>
        <taxon>Viridiplantae</taxon>
        <taxon>Streptophyta</taxon>
        <taxon>Embryophyta</taxon>
        <taxon>Tracheophyta</taxon>
        <taxon>Spermatophyta</taxon>
        <taxon>Magnoliopsida</taxon>
        <taxon>Liliopsida</taxon>
        <taxon>Poales</taxon>
        <taxon>Poaceae</taxon>
        <taxon>BOP clade</taxon>
        <taxon>Oryzoideae</taxon>
        <taxon>Oryzeae</taxon>
        <taxon>Oryzinae</taxon>
        <taxon>Oryza</taxon>
    </lineage>
</organism>
<protein>
    <submittedName>
        <fullName evidence="3">Uncharacterized protein</fullName>
    </submittedName>
</protein>
<reference evidence="3" key="2">
    <citation type="submission" date="2015-03" db="UniProtKB">
        <authorList>
            <consortium name="EnsemblPlants"/>
        </authorList>
    </citation>
    <scope>IDENTIFICATION</scope>
</reference>
<dbReference type="PaxDb" id="65489-OBART12G11510.1"/>
<dbReference type="Proteomes" id="UP000026960">
    <property type="component" value="Chromosome 12"/>
</dbReference>
<evidence type="ECO:0000313" key="4">
    <source>
        <dbReference type="Proteomes" id="UP000026960"/>
    </source>
</evidence>
<dbReference type="PANTHER" id="PTHR33184">
    <property type="entry name" value="PROTEIN TAPETUM DETERMINANT 1-LIKE-RELATED"/>
    <property type="match status" value="1"/>
</dbReference>
<keyword evidence="1 2" id="KW-0732">Signal</keyword>
<dbReference type="PANTHER" id="PTHR33184:SF32">
    <property type="entry name" value="EXPRESSED PROTEIN"/>
    <property type="match status" value="1"/>
</dbReference>
<dbReference type="Pfam" id="PF24068">
    <property type="entry name" value="TPD1_C"/>
    <property type="match status" value="1"/>
</dbReference>
<evidence type="ECO:0000313" key="3">
    <source>
        <dbReference type="EnsemblPlants" id="OBART12G11510.1"/>
    </source>
</evidence>
<accession>A0A0D3HUA9</accession>
<dbReference type="STRING" id="65489.A0A0D3HUA9"/>
<dbReference type="Gramene" id="OBART12G11510.1">
    <property type="protein sequence ID" value="OBART12G11510.1"/>
    <property type="gene ID" value="OBART12G11510"/>
</dbReference>
<feature type="chain" id="PRO_5002263995" evidence="2">
    <location>
        <begin position="25"/>
        <end position="126"/>
    </location>
</feature>
<dbReference type="InterPro" id="IPR040361">
    <property type="entry name" value="TPD1"/>
</dbReference>
<reference evidence="3" key="1">
    <citation type="journal article" date="2009" name="Rice">
        <title>De Novo Next Generation Sequencing of Plant Genomes.</title>
        <authorList>
            <person name="Rounsley S."/>
            <person name="Marri P.R."/>
            <person name="Yu Y."/>
            <person name="He R."/>
            <person name="Sisneros N."/>
            <person name="Goicoechea J.L."/>
            <person name="Lee S.J."/>
            <person name="Angelova A."/>
            <person name="Kudrna D."/>
            <person name="Luo M."/>
            <person name="Affourtit J."/>
            <person name="Desany B."/>
            <person name="Knight J."/>
            <person name="Niazi F."/>
            <person name="Egholm M."/>
            <person name="Wing R.A."/>
        </authorList>
    </citation>
    <scope>NUCLEOTIDE SEQUENCE [LARGE SCALE GENOMIC DNA]</scope>
    <source>
        <strain evidence="3">cv. IRGC 105608</strain>
    </source>
</reference>
<dbReference type="GO" id="GO:0001709">
    <property type="term" value="P:cell fate determination"/>
    <property type="evidence" value="ECO:0007669"/>
    <property type="project" value="TreeGrafter"/>
</dbReference>
<dbReference type="HOGENOM" id="CLU_102808_3_1_1"/>
<keyword evidence="4" id="KW-1185">Reference proteome</keyword>
<dbReference type="eggNOG" id="ENOG502S7JS">
    <property type="taxonomic scope" value="Eukaryota"/>
</dbReference>
<evidence type="ECO:0000256" key="1">
    <source>
        <dbReference type="ARBA" id="ARBA00022729"/>
    </source>
</evidence>
<dbReference type="AlphaFoldDB" id="A0A0D3HUA9"/>
<sequence length="126" mass="13709">MHTQTNLMFLIAVVVSLMLSQGESQPCGPSSIDVQQINTGKKVGTLDTVFRVTVENRCICTVKAVIVQANGFTSSIPVDPKLFRKAGDTSYVVGDGQQIASTNSVMFEYAWSHYFEITPASVQVEC</sequence>
<proteinExistence type="predicted"/>
<name>A0A0D3HUA9_9ORYZ</name>
<evidence type="ECO:0000256" key="2">
    <source>
        <dbReference type="SAM" id="SignalP"/>
    </source>
</evidence>
<dbReference type="EnsemblPlants" id="OBART12G11510.1">
    <property type="protein sequence ID" value="OBART12G11510.1"/>
    <property type="gene ID" value="OBART12G11510"/>
</dbReference>